<feature type="domain" description="Integrase catalytic" evidence="1">
    <location>
        <begin position="40"/>
        <end position="162"/>
    </location>
</feature>
<dbReference type="InterPro" id="IPR001584">
    <property type="entry name" value="Integrase_cat-core"/>
</dbReference>
<dbReference type="PANTHER" id="PTHR37984:SF8">
    <property type="entry name" value="CCHC-TYPE DOMAIN-CONTAINING PROTEIN"/>
    <property type="match status" value="1"/>
</dbReference>
<dbReference type="InterPro" id="IPR036397">
    <property type="entry name" value="RNaseH_sf"/>
</dbReference>
<dbReference type="Proteomes" id="UP000507470">
    <property type="component" value="Unassembled WGS sequence"/>
</dbReference>
<gene>
    <name evidence="2" type="ORF">MCOR_55138</name>
</gene>
<dbReference type="GO" id="GO:0003676">
    <property type="term" value="F:nucleic acid binding"/>
    <property type="evidence" value="ECO:0007669"/>
    <property type="project" value="InterPro"/>
</dbReference>
<dbReference type="InterPro" id="IPR050951">
    <property type="entry name" value="Retrovirus_Pol_polyprotein"/>
</dbReference>
<keyword evidence="3" id="KW-1185">Reference proteome</keyword>
<evidence type="ECO:0000313" key="2">
    <source>
        <dbReference type="EMBL" id="CAC5423138.1"/>
    </source>
</evidence>
<reference evidence="2 3" key="1">
    <citation type="submission" date="2020-06" db="EMBL/GenBank/DDBJ databases">
        <authorList>
            <person name="Li R."/>
            <person name="Bekaert M."/>
        </authorList>
    </citation>
    <scope>NUCLEOTIDE SEQUENCE [LARGE SCALE GENOMIC DNA]</scope>
    <source>
        <strain evidence="3">wild</strain>
    </source>
</reference>
<dbReference type="OrthoDB" id="444601at2759"/>
<dbReference type="InterPro" id="IPR041588">
    <property type="entry name" value="Integrase_H2C2"/>
</dbReference>
<dbReference type="EMBL" id="CACVKT020009724">
    <property type="protein sequence ID" value="CAC5423138.1"/>
    <property type="molecule type" value="Genomic_DNA"/>
</dbReference>
<dbReference type="SUPFAM" id="SSF53098">
    <property type="entry name" value="Ribonuclease H-like"/>
    <property type="match status" value="1"/>
</dbReference>
<sequence length="168" mass="19471">MIMRIHSSHIGVEGCLRRARESLYWPGLNSEVKDFILRCETPTTVIHKLRAQFARYGIPDTWFSDNGPQFNCVEFRNFAKEWDFSHETSSPYYPQSNGKAEHAVQTAKSLMRKGKHAQSDPYLAILDFRNTPTQGFETSPAQRLMNRRTKTRTPGDYYAPRKHKCSIN</sequence>
<dbReference type="FunFam" id="3.30.420.10:FF:000063">
    <property type="entry name" value="Retrovirus-related Pol polyprotein from transposon 297-like Protein"/>
    <property type="match status" value="1"/>
</dbReference>
<dbReference type="GO" id="GO:0015074">
    <property type="term" value="P:DNA integration"/>
    <property type="evidence" value="ECO:0007669"/>
    <property type="project" value="InterPro"/>
</dbReference>
<organism evidence="2 3">
    <name type="scientific">Mytilus coruscus</name>
    <name type="common">Sea mussel</name>
    <dbReference type="NCBI Taxonomy" id="42192"/>
    <lineage>
        <taxon>Eukaryota</taxon>
        <taxon>Metazoa</taxon>
        <taxon>Spiralia</taxon>
        <taxon>Lophotrochozoa</taxon>
        <taxon>Mollusca</taxon>
        <taxon>Bivalvia</taxon>
        <taxon>Autobranchia</taxon>
        <taxon>Pteriomorphia</taxon>
        <taxon>Mytilida</taxon>
        <taxon>Mytiloidea</taxon>
        <taxon>Mytilidae</taxon>
        <taxon>Mytilinae</taxon>
        <taxon>Mytilus</taxon>
    </lineage>
</organism>
<evidence type="ECO:0000259" key="1">
    <source>
        <dbReference type="PROSITE" id="PS50994"/>
    </source>
</evidence>
<dbReference type="InterPro" id="IPR012337">
    <property type="entry name" value="RNaseH-like_sf"/>
</dbReference>
<name>A0A6J8ERJ1_MYTCO</name>
<protein>
    <recommendedName>
        <fullName evidence="1">Integrase catalytic domain-containing protein</fullName>
    </recommendedName>
</protein>
<accession>A0A6J8ERJ1</accession>
<dbReference type="AlphaFoldDB" id="A0A6J8ERJ1"/>
<proteinExistence type="predicted"/>
<dbReference type="Pfam" id="PF17921">
    <property type="entry name" value="Integrase_H2C2"/>
    <property type="match status" value="1"/>
</dbReference>
<dbReference type="Gene3D" id="3.30.420.10">
    <property type="entry name" value="Ribonuclease H-like superfamily/Ribonuclease H"/>
    <property type="match status" value="1"/>
</dbReference>
<evidence type="ECO:0000313" key="3">
    <source>
        <dbReference type="Proteomes" id="UP000507470"/>
    </source>
</evidence>
<dbReference type="PANTHER" id="PTHR37984">
    <property type="entry name" value="PROTEIN CBG26694"/>
    <property type="match status" value="1"/>
</dbReference>
<dbReference type="PROSITE" id="PS50994">
    <property type="entry name" value="INTEGRASE"/>
    <property type="match status" value="1"/>
</dbReference>